<dbReference type="InParanoid" id="A2E409"/>
<proteinExistence type="inferred from homology"/>
<name>A2E409_TRIV3</name>
<dbReference type="GO" id="GO:0005829">
    <property type="term" value="C:cytosol"/>
    <property type="evidence" value="ECO:0000318"/>
    <property type="project" value="GO_Central"/>
</dbReference>
<dbReference type="PANTHER" id="PTHR24348">
    <property type="entry name" value="SERINE/THREONINE-PROTEIN KINASE UNC-51-RELATED"/>
    <property type="match status" value="1"/>
</dbReference>
<keyword evidence="4 5" id="KW-0067">ATP-binding</keyword>
<dbReference type="KEGG" id="tva:4770631"/>
<gene>
    <name evidence="8" type="ORF">TVAG_074920</name>
</gene>
<dbReference type="InterPro" id="IPR000719">
    <property type="entry name" value="Prot_kinase_dom"/>
</dbReference>
<keyword evidence="3 8" id="KW-0418">Kinase</keyword>
<dbReference type="GO" id="GO:0005737">
    <property type="term" value="C:cytoplasm"/>
    <property type="evidence" value="ECO:0000318"/>
    <property type="project" value="GO_Central"/>
</dbReference>
<dbReference type="AlphaFoldDB" id="A2E409"/>
<dbReference type="GO" id="GO:0004674">
    <property type="term" value="F:protein serine/threonine kinase activity"/>
    <property type="evidence" value="ECO:0000318"/>
    <property type="project" value="GO_Central"/>
</dbReference>
<dbReference type="InterPro" id="IPR045269">
    <property type="entry name" value="Atg1-like"/>
</dbReference>
<dbReference type="EMBL" id="DS113298">
    <property type="protein sequence ID" value="EAY12664.1"/>
    <property type="molecule type" value="Genomic_DNA"/>
</dbReference>
<accession>A2E409</accession>
<dbReference type="GO" id="GO:0000045">
    <property type="term" value="P:autophagosome assembly"/>
    <property type="evidence" value="ECO:0000318"/>
    <property type="project" value="GO_Central"/>
</dbReference>
<dbReference type="PROSITE" id="PS00108">
    <property type="entry name" value="PROTEIN_KINASE_ST"/>
    <property type="match status" value="1"/>
</dbReference>
<dbReference type="SUPFAM" id="SSF56112">
    <property type="entry name" value="Protein kinase-like (PK-like)"/>
    <property type="match status" value="1"/>
</dbReference>
<keyword evidence="2 5" id="KW-0547">Nucleotide-binding</keyword>
<dbReference type="PROSITE" id="PS00107">
    <property type="entry name" value="PROTEIN_KINASE_ATP"/>
    <property type="match status" value="1"/>
</dbReference>
<sequence length="467" mass="53208">MIINGKIKIGEELGRGSFATVYKSTIVGNYPPLQIGDVVAVKSISTNKFSTPEEREKLENEINLMKKLSHTNIVKLYGVERTSSTYFLVMEYCETGDLHFFLKKFGLGISPEMLYNFIQQIGNGLQYLKSQEIIHRDLKPQNIMIKGQWPDITLKLADFGFARFLHDNDMAETICGSPIYMAPEIQFNSPYTSAVDMWSLGVIIYEMIVSQPPFPNCKSPFELTNEIKKLGSRPIEVPKSISCPDLLRDLVSKLLTVDPTRRMTLKEFVEHQYFKSPPKSSLENTSGRKKKFSFSNIITLDKNEGPDKILSLVKESADSIEALFTDCQDIGDSVLFDLLTTMCEFLVDILYECRAIGSCQYEDQIIQQIEGYKDEADELSQTEMEPPSISALKFLFDKGMEYAMTGVKAEQDGNMSFAKFKYQKSLYILCPLVFLIGRDEEIFKVRILYDQLMFRLSIPSPEENLTI</sequence>
<dbReference type="GO" id="GO:0016020">
    <property type="term" value="C:membrane"/>
    <property type="evidence" value="ECO:0000318"/>
    <property type="project" value="GO_Central"/>
</dbReference>
<dbReference type="GO" id="GO:0005524">
    <property type="term" value="F:ATP binding"/>
    <property type="evidence" value="ECO:0007669"/>
    <property type="project" value="UniProtKB-UniRule"/>
</dbReference>
<organism evidence="8 9">
    <name type="scientific">Trichomonas vaginalis (strain ATCC PRA-98 / G3)</name>
    <dbReference type="NCBI Taxonomy" id="412133"/>
    <lineage>
        <taxon>Eukaryota</taxon>
        <taxon>Metamonada</taxon>
        <taxon>Parabasalia</taxon>
        <taxon>Trichomonadida</taxon>
        <taxon>Trichomonadidae</taxon>
        <taxon>Trichomonas</taxon>
    </lineage>
</organism>
<dbReference type="InterPro" id="IPR017441">
    <property type="entry name" value="Protein_kinase_ATP_BS"/>
</dbReference>
<feature type="domain" description="Protein kinase" evidence="7">
    <location>
        <begin position="7"/>
        <end position="274"/>
    </location>
</feature>
<evidence type="ECO:0000256" key="2">
    <source>
        <dbReference type="ARBA" id="ARBA00022741"/>
    </source>
</evidence>
<dbReference type="FunFam" id="1.10.510.10:FF:001412">
    <property type="entry name" value="Serine/threonine-protein kinase atg1"/>
    <property type="match status" value="1"/>
</dbReference>
<dbReference type="GO" id="GO:0000407">
    <property type="term" value="C:phagophore assembly site"/>
    <property type="evidence" value="ECO:0000318"/>
    <property type="project" value="GO_Central"/>
</dbReference>
<dbReference type="STRING" id="5722.A2E409"/>
<dbReference type="Gene3D" id="1.10.510.10">
    <property type="entry name" value="Transferase(Phosphotransferase) domain 1"/>
    <property type="match status" value="1"/>
</dbReference>
<evidence type="ECO:0000313" key="8">
    <source>
        <dbReference type="EMBL" id="EAY12664.1"/>
    </source>
</evidence>
<evidence type="ECO:0000256" key="3">
    <source>
        <dbReference type="ARBA" id="ARBA00022777"/>
    </source>
</evidence>
<evidence type="ECO:0000256" key="6">
    <source>
        <dbReference type="RuleBase" id="RU000304"/>
    </source>
</evidence>
<reference evidence="8" key="2">
    <citation type="journal article" date="2007" name="Science">
        <title>Draft genome sequence of the sexually transmitted pathogen Trichomonas vaginalis.</title>
        <authorList>
            <person name="Carlton J.M."/>
            <person name="Hirt R.P."/>
            <person name="Silva J.C."/>
            <person name="Delcher A.L."/>
            <person name="Schatz M."/>
            <person name="Zhao Q."/>
            <person name="Wortman J.R."/>
            <person name="Bidwell S.L."/>
            <person name="Alsmark U.C.M."/>
            <person name="Besteiro S."/>
            <person name="Sicheritz-Ponten T."/>
            <person name="Noel C.J."/>
            <person name="Dacks J.B."/>
            <person name="Foster P.G."/>
            <person name="Simillion C."/>
            <person name="Van de Peer Y."/>
            <person name="Miranda-Saavedra D."/>
            <person name="Barton G.J."/>
            <person name="Westrop G.D."/>
            <person name="Mueller S."/>
            <person name="Dessi D."/>
            <person name="Fiori P.L."/>
            <person name="Ren Q."/>
            <person name="Paulsen I."/>
            <person name="Zhang H."/>
            <person name="Bastida-Corcuera F.D."/>
            <person name="Simoes-Barbosa A."/>
            <person name="Brown M.T."/>
            <person name="Hayes R.D."/>
            <person name="Mukherjee M."/>
            <person name="Okumura C.Y."/>
            <person name="Schneider R."/>
            <person name="Smith A.J."/>
            <person name="Vanacova S."/>
            <person name="Villalvazo M."/>
            <person name="Haas B.J."/>
            <person name="Pertea M."/>
            <person name="Feldblyum T.V."/>
            <person name="Utterback T.R."/>
            <person name="Shu C.L."/>
            <person name="Osoegawa K."/>
            <person name="de Jong P.J."/>
            <person name="Hrdy I."/>
            <person name="Horvathova L."/>
            <person name="Zubacova Z."/>
            <person name="Dolezal P."/>
            <person name="Malik S.B."/>
            <person name="Logsdon J.M. Jr."/>
            <person name="Henze K."/>
            <person name="Gupta A."/>
            <person name="Wang C.C."/>
            <person name="Dunne R.L."/>
            <person name="Upcroft J.A."/>
            <person name="Upcroft P."/>
            <person name="White O."/>
            <person name="Salzberg S.L."/>
            <person name="Tang P."/>
            <person name="Chiu C.-H."/>
            <person name="Lee Y.-S."/>
            <person name="Embley T.M."/>
            <person name="Coombs G.H."/>
            <person name="Mottram J.C."/>
            <person name="Tachezy J."/>
            <person name="Fraser-Liggett C.M."/>
            <person name="Johnson P.J."/>
        </authorList>
    </citation>
    <scope>NUCLEOTIDE SEQUENCE [LARGE SCALE GENOMIC DNA]</scope>
    <source>
        <strain evidence="8">G3</strain>
    </source>
</reference>
<dbReference type="PROSITE" id="PS50011">
    <property type="entry name" value="PROTEIN_KINASE_DOM"/>
    <property type="match status" value="1"/>
</dbReference>
<comment type="similarity">
    <text evidence="6">Belongs to the protein kinase superfamily.</text>
</comment>
<keyword evidence="6" id="KW-0723">Serine/threonine-protein kinase</keyword>
<dbReference type="PANTHER" id="PTHR24348:SF22">
    <property type="entry name" value="NON-SPECIFIC SERINE_THREONINE PROTEIN KINASE"/>
    <property type="match status" value="1"/>
</dbReference>
<dbReference type="SMART" id="SM00220">
    <property type="entry name" value="S_TKc"/>
    <property type="match status" value="1"/>
</dbReference>
<evidence type="ECO:0000259" key="7">
    <source>
        <dbReference type="PROSITE" id="PS50011"/>
    </source>
</evidence>
<evidence type="ECO:0000256" key="1">
    <source>
        <dbReference type="ARBA" id="ARBA00022679"/>
    </source>
</evidence>
<protein>
    <submittedName>
        <fullName evidence="8">CAMK family protein kinase</fullName>
    </submittedName>
</protein>
<dbReference type="OrthoDB" id="346907at2759"/>
<feature type="binding site" evidence="5">
    <location>
        <position position="42"/>
    </location>
    <ligand>
        <name>ATP</name>
        <dbReference type="ChEBI" id="CHEBI:30616"/>
    </ligand>
</feature>
<keyword evidence="9" id="KW-1185">Reference proteome</keyword>
<dbReference type="InterPro" id="IPR011009">
    <property type="entry name" value="Kinase-like_dom_sf"/>
</dbReference>
<dbReference type="VEuPathDB" id="TrichDB:TVAGG3_0147450"/>
<evidence type="ECO:0000313" key="9">
    <source>
        <dbReference type="Proteomes" id="UP000001542"/>
    </source>
</evidence>
<evidence type="ECO:0000256" key="4">
    <source>
        <dbReference type="ARBA" id="ARBA00022840"/>
    </source>
</evidence>
<reference evidence="8" key="1">
    <citation type="submission" date="2006-10" db="EMBL/GenBank/DDBJ databases">
        <authorList>
            <person name="Amadeo P."/>
            <person name="Zhao Q."/>
            <person name="Wortman J."/>
            <person name="Fraser-Liggett C."/>
            <person name="Carlton J."/>
        </authorList>
    </citation>
    <scope>NUCLEOTIDE SEQUENCE</scope>
    <source>
        <strain evidence="8">G3</strain>
    </source>
</reference>
<dbReference type="GO" id="GO:0010506">
    <property type="term" value="P:regulation of autophagy"/>
    <property type="evidence" value="ECO:0000318"/>
    <property type="project" value="GO_Central"/>
</dbReference>
<dbReference type="SMR" id="A2E409"/>
<dbReference type="Pfam" id="PF00069">
    <property type="entry name" value="Pkinase"/>
    <property type="match status" value="1"/>
</dbReference>
<keyword evidence="1" id="KW-0808">Transferase</keyword>
<dbReference type="VEuPathDB" id="TrichDB:TVAG_074920"/>
<dbReference type="InterPro" id="IPR008271">
    <property type="entry name" value="Ser/Thr_kinase_AS"/>
</dbReference>
<dbReference type="RefSeq" id="XP_001324887.1">
    <property type="nucleotide sequence ID" value="XM_001324852.1"/>
</dbReference>
<dbReference type="eggNOG" id="KOG0595">
    <property type="taxonomic scope" value="Eukaryota"/>
</dbReference>
<dbReference type="Proteomes" id="UP000001542">
    <property type="component" value="Unassembled WGS sequence"/>
</dbReference>
<dbReference type="GO" id="GO:0005776">
    <property type="term" value="C:autophagosome"/>
    <property type="evidence" value="ECO:0000318"/>
    <property type="project" value="GO_Central"/>
</dbReference>
<evidence type="ECO:0000256" key="5">
    <source>
        <dbReference type="PROSITE-ProRule" id="PRU10141"/>
    </source>
</evidence>